<feature type="region of interest" description="Disordered" evidence="1">
    <location>
        <begin position="273"/>
        <end position="304"/>
    </location>
</feature>
<keyword evidence="2" id="KW-0812">Transmembrane</keyword>
<evidence type="ECO:0000313" key="5">
    <source>
        <dbReference type="Proteomes" id="UP000323000"/>
    </source>
</evidence>
<dbReference type="InterPro" id="IPR001584">
    <property type="entry name" value="Integrase_cat-core"/>
</dbReference>
<dbReference type="Gene3D" id="3.30.420.10">
    <property type="entry name" value="Ribonuclease H-like superfamily/Ribonuclease H"/>
    <property type="match status" value="1"/>
</dbReference>
<keyword evidence="5" id="KW-1185">Reference proteome</keyword>
<evidence type="ECO:0000256" key="2">
    <source>
        <dbReference type="SAM" id="Phobius"/>
    </source>
</evidence>
<organism evidence="4 5">
    <name type="scientific">Acer yangbiense</name>
    <dbReference type="NCBI Taxonomy" id="1000413"/>
    <lineage>
        <taxon>Eukaryota</taxon>
        <taxon>Viridiplantae</taxon>
        <taxon>Streptophyta</taxon>
        <taxon>Embryophyta</taxon>
        <taxon>Tracheophyta</taxon>
        <taxon>Spermatophyta</taxon>
        <taxon>Magnoliopsida</taxon>
        <taxon>eudicotyledons</taxon>
        <taxon>Gunneridae</taxon>
        <taxon>Pentapetalae</taxon>
        <taxon>rosids</taxon>
        <taxon>malvids</taxon>
        <taxon>Sapindales</taxon>
        <taxon>Sapindaceae</taxon>
        <taxon>Hippocastanoideae</taxon>
        <taxon>Acereae</taxon>
        <taxon>Acer</taxon>
    </lineage>
</organism>
<dbReference type="OrthoDB" id="1938465at2759"/>
<dbReference type="Pfam" id="PF25597">
    <property type="entry name" value="SH3_retrovirus"/>
    <property type="match status" value="1"/>
</dbReference>
<name>A0A5C7ICA4_9ROSI</name>
<feature type="compositionally biased region" description="Polar residues" evidence="1">
    <location>
        <begin position="290"/>
        <end position="301"/>
    </location>
</feature>
<dbReference type="InterPro" id="IPR012337">
    <property type="entry name" value="RNaseH-like_sf"/>
</dbReference>
<dbReference type="Proteomes" id="UP000323000">
    <property type="component" value="Chromosome 3"/>
</dbReference>
<dbReference type="GO" id="GO:0003676">
    <property type="term" value="F:nucleic acid binding"/>
    <property type="evidence" value="ECO:0007669"/>
    <property type="project" value="InterPro"/>
</dbReference>
<keyword evidence="2" id="KW-0472">Membrane</keyword>
<evidence type="ECO:0000256" key="1">
    <source>
        <dbReference type="SAM" id="MobiDB-lite"/>
    </source>
</evidence>
<dbReference type="InterPro" id="IPR039537">
    <property type="entry name" value="Retrotran_Ty1/copia-like"/>
</dbReference>
<dbReference type="SUPFAM" id="SSF53098">
    <property type="entry name" value="Ribonuclease H-like"/>
    <property type="match status" value="1"/>
</dbReference>
<evidence type="ECO:0000259" key="3">
    <source>
        <dbReference type="PROSITE" id="PS50994"/>
    </source>
</evidence>
<feature type="compositionally biased region" description="Basic and acidic residues" evidence="1">
    <location>
        <begin position="273"/>
        <end position="287"/>
    </location>
</feature>
<sequence>MLSSEGYRYYIAFVDAFTRFTWIFPLKLKSDAFGVFVKFKKTVELQLDRKIKCFQADMGGEYQPFVPYLTEMGVHVRFSCPYTHQQNGVPERKHRSVVEMGLTLLAYADMPLKFWVEAFFIAVILINNLPTAVLQFMSPYEKLFHKKPNYNFLKVFGCSCFPYLRDYSRHKLDFHTQKCVFIGFSLCHKGYKCLSSSGKVYISRNVTFNEKQFPYKAMFSSPMPTNVTDASAFSPFGNFRPVNNVPRPFQLFYNVQNSKPAIVNHVPRSMVDSHGEFSNPSRDRGLFEPHNNSPHLSSSIPTPTPDRDLQAAIIPLQNHVPIGNAHSMITRGKTGLLKPRVFLSKCDFPSSFFY</sequence>
<feature type="domain" description="Integrase catalytic" evidence="3">
    <location>
        <begin position="1"/>
        <end position="147"/>
    </location>
</feature>
<reference evidence="5" key="1">
    <citation type="journal article" date="2019" name="Gigascience">
        <title>De novo genome assembly of the endangered Acer yangbiense, a plant species with extremely small populations endemic to Yunnan Province, China.</title>
        <authorList>
            <person name="Yang J."/>
            <person name="Wariss H.M."/>
            <person name="Tao L."/>
            <person name="Zhang R."/>
            <person name="Yun Q."/>
            <person name="Hollingsworth P."/>
            <person name="Dao Z."/>
            <person name="Luo G."/>
            <person name="Guo H."/>
            <person name="Ma Y."/>
            <person name="Sun W."/>
        </authorList>
    </citation>
    <scope>NUCLEOTIDE SEQUENCE [LARGE SCALE GENOMIC DNA]</scope>
    <source>
        <strain evidence="5">cv. Malutang</strain>
    </source>
</reference>
<feature type="transmembrane region" description="Helical" evidence="2">
    <location>
        <begin position="114"/>
        <end position="137"/>
    </location>
</feature>
<dbReference type="AlphaFoldDB" id="A0A5C7ICA4"/>
<dbReference type="PANTHER" id="PTHR42648:SF26">
    <property type="entry name" value="INTEGRASE CATALYTIC DOMAIN-CONTAINING PROTEIN"/>
    <property type="match status" value="1"/>
</dbReference>
<dbReference type="EMBL" id="VAHF01000003">
    <property type="protein sequence ID" value="TXG66432.1"/>
    <property type="molecule type" value="Genomic_DNA"/>
</dbReference>
<proteinExistence type="predicted"/>
<dbReference type="InterPro" id="IPR057670">
    <property type="entry name" value="SH3_retrovirus"/>
</dbReference>
<comment type="caution">
    <text evidence="4">The sequence shown here is derived from an EMBL/GenBank/DDBJ whole genome shotgun (WGS) entry which is preliminary data.</text>
</comment>
<accession>A0A5C7ICA4</accession>
<dbReference type="GO" id="GO:0015074">
    <property type="term" value="P:DNA integration"/>
    <property type="evidence" value="ECO:0007669"/>
    <property type="project" value="InterPro"/>
</dbReference>
<dbReference type="PROSITE" id="PS50994">
    <property type="entry name" value="INTEGRASE"/>
    <property type="match status" value="1"/>
</dbReference>
<keyword evidence="2" id="KW-1133">Transmembrane helix</keyword>
<gene>
    <name evidence="4" type="ORF">EZV62_007707</name>
</gene>
<protein>
    <recommendedName>
        <fullName evidence="3">Integrase catalytic domain-containing protein</fullName>
    </recommendedName>
</protein>
<evidence type="ECO:0000313" key="4">
    <source>
        <dbReference type="EMBL" id="TXG66432.1"/>
    </source>
</evidence>
<dbReference type="PANTHER" id="PTHR42648">
    <property type="entry name" value="TRANSPOSASE, PUTATIVE-RELATED"/>
    <property type="match status" value="1"/>
</dbReference>
<dbReference type="InterPro" id="IPR036397">
    <property type="entry name" value="RNaseH_sf"/>
</dbReference>